<reference evidence="1 2" key="1">
    <citation type="journal article" date="2023" name="Science">
        <title>Complex scaffold remodeling in plant triterpene biosynthesis.</title>
        <authorList>
            <person name="De La Pena R."/>
            <person name="Hodgson H."/>
            <person name="Liu J.C."/>
            <person name="Stephenson M.J."/>
            <person name="Martin A.C."/>
            <person name="Owen C."/>
            <person name="Harkess A."/>
            <person name="Leebens-Mack J."/>
            <person name="Jimenez L.E."/>
            <person name="Osbourn A."/>
            <person name="Sattely E.S."/>
        </authorList>
    </citation>
    <scope>NUCLEOTIDE SEQUENCE [LARGE SCALE GENOMIC DNA]</scope>
    <source>
        <strain evidence="2">cv. JPN11</strain>
        <tissue evidence="1">Leaf</tissue>
    </source>
</reference>
<proteinExistence type="predicted"/>
<keyword evidence="2" id="KW-1185">Reference proteome</keyword>
<evidence type="ECO:0000313" key="2">
    <source>
        <dbReference type="Proteomes" id="UP001164539"/>
    </source>
</evidence>
<comment type="caution">
    <text evidence="1">The sequence shown here is derived from an EMBL/GenBank/DDBJ whole genome shotgun (WGS) entry which is preliminary data.</text>
</comment>
<evidence type="ECO:0000313" key="1">
    <source>
        <dbReference type="EMBL" id="KAJ4710030.1"/>
    </source>
</evidence>
<accession>A0ACC1XF59</accession>
<dbReference type="EMBL" id="CM051402">
    <property type="protein sequence ID" value="KAJ4710030.1"/>
    <property type="molecule type" value="Genomic_DNA"/>
</dbReference>
<sequence length="101" mass="11665">MLDKGSSSCFAIGCIYYLMHWTRCGALYTCTYRARMRKEYNLAGDNCTDCFTSCFCEYCVICQQYRELKNRGFDLSAGWEENMRRKQGVAMAPTVEGGMKR</sequence>
<organism evidence="1 2">
    <name type="scientific">Melia azedarach</name>
    <name type="common">Chinaberry tree</name>
    <dbReference type="NCBI Taxonomy" id="155640"/>
    <lineage>
        <taxon>Eukaryota</taxon>
        <taxon>Viridiplantae</taxon>
        <taxon>Streptophyta</taxon>
        <taxon>Embryophyta</taxon>
        <taxon>Tracheophyta</taxon>
        <taxon>Spermatophyta</taxon>
        <taxon>Magnoliopsida</taxon>
        <taxon>eudicotyledons</taxon>
        <taxon>Gunneridae</taxon>
        <taxon>Pentapetalae</taxon>
        <taxon>rosids</taxon>
        <taxon>malvids</taxon>
        <taxon>Sapindales</taxon>
        <taxon>Meliaceae</taxon>
        <taxon>Melia</taxon>
    </lineage>
</organism>
<name>A0ACC1XF59_MELAZ</name>
<gene>
    <name evidence="1" type="ORF">OWV82_016264</name>
</gene>
<protein>
    <submittedName>
        <fullName evidence="1">PLANT CADMIUM RESISTANCE 2</fullName>
    </submittedName>
</protein>
<dbReference type="Proteomes" id="UP001164539">
    <property type="component" value="Chromosome 9"/>
</dbReference>